<dbReference type="AlphaFoldDB" id="A0A9J5Z3H5"/>
<name>A0A9J5Z3H5_SOLCO</name>
<reference evidence="1 2" key="1">
    <citation type="submission" date="2020-09" db="EMBL/GenBank/DDBJ databases">
        <title>De no assembly of potato wild relative species, Solanum commersonii.</title>
        <authorList>
            <person name="Cho K."/>
        </authorList>
    </citation>
    <scope>NUCLEOTIDE SEQUENCE [LARGE SCALE GENOMIC DNA]</scope>
    <source>
        <strain evidence="1">LZ3.2</strain>
        <tissue evidence="1">Leaf</tissue>
    </source>
</reference>
<gene>
    <name evidence="1" type="ORF">H5410_027923</name>
</gene>
<comment type="caution">
    <text evidence="1">The sequence shown here is derived from an EMBL/GenBank/DDBJ whole genome shotgun (WGS) entry which is preliminary data.</text>
</comment>
<proteinExistence type="predicted"/>
<organism evidence="1 2">
    <name type="scientific">Solanum commersonii</name>
    <name type="common">Commerson's wild potato</name>
    <name type="synonym">Commerson's nightshade</name>
    <dbReference type="NCBI Taxonomy" id="4109"/>
    <lineage>
        <taxon>Eukaryota</taxon>
        <taxon>Viridiplantae</taxon>
        <taxon>Streptophyta</taxon>
        <taxon>Embryophyta</taxon>
        <taxon>Tracheophyta</taxon>
        <taxon>Spermatophyta</taxon>
        <taxon>Magnoliopsida</taxon>
        <taxon>eudicotyledons</taxon>
        <taxon>Gunneridae</taxon>
        <taxon>Pentapetalae</taxon>
        <taxon>asterids</taxon>
        <taxon>lamiids</taxon>
        <taxon>Solanales</taxon>
        <taxon>Solanaceae</taxon>
        <taxon>Solanoideae</taxon>
        <taxon>Solaneae</taxon>
        <taxon>Solanum</taxon>
    </lineage>
</organism>
<evidence type="ECO:0000313" key="2">
    <source>
        <dbReference type="Proteomes" id="UP000824120"/>
    </source>
</evidence>
<dbReference type="EMBL" id="JACXVP010000005">
    <property type="protein sequence ID" value="KAG5606431.1"/>
    <property type="molecule type" value="Genomic_DNA"/>
</dbReference>
<evidence type="ECO:0000313" key="1">
    <source>
        <dbReference type="EMBL" id="KAG5606431.1"/>
    </source>
</evidence>
<sequence length="91" mass="9975">MNNSHDYSLGVVITNISDRDSIDRILRAGVEENLQGQSAAYMEEKPDEYILSSTNTKKISGICLVEYEKKRSLGHLGANMNITHAASNSGC</sequence>
<accession>A0A9J5Z3H5</accession>
<keyword evidence="2" id="KW-1185">Reference proteome</keyword>
<protein>
    <submittedName>
        <fullName evidence="1">Uncharacterized protein</fullName>
    </submittedName>
</protein>
<dbReference type="Proteomes" id="UP000824120">
    <property type="component" value="Chromosome 5"/>
</dbReference>